<dbReference type="GO" id="GO:0005886">
    <property type="term" value="C:plasma membrane"/>
    <property type="evidence" value="ECO:0007669"/>
    <property type="project" value="UniProtKB-SubCell"/>
</dbReference>
<feature type="transmembrane region" description="Helical" evidence="10">
    <location>
        <begin position="170"/>
        <end position="200"/>
    </location>
</feature>
<dbReference type="Proteomes" id="UP000256695">
    <property type="component" value="Unassembled WGS sequence"/>
</dbReference>
<name>A0A3D8J6B5_9HELI</name>
<keyword evidence="4 10" id="KW-1003">Cell membrane</keyword>
<evidence type="ECO:0000256" key="9">
    <source>
        <dbReference type="NCBIfam" id="TIGR01400"/>
    </source>
</evidence>
<evidence type="ECO:0000313" key="12">
    <source>
        <dbReference type="Proteomes" id="UP000256695"/>
    </source>
</evidence>
<accession>A0A3D8J6B5</accession>
<dbReference type="GO" id="GO:0009425">
    <property type="term" value="C:bacterial-type flagellum basal body"/>
    <property type="evidence" value="ECO:0007669"/>
    <property type="project" value="UniProtKB-SubCell"/>
</dbReference>
<comment type="function">
    <text evidence="1 10">Role in flagellar biosynthesis.</text>
</comment>
<evidence type="ECO:0000256" key="4">
    <source>
        <dbReference type="ARBA" id="ARBA00022475"/>
    </source>
</evidence>
<feature type="transmembrane region" description="Helical" evidence="10">
    <location>
        <begin position="127"/>
        <end position="150"/>
    </location>
</feature>
<proteinExistence type="inferred from homology"/>
<evidence type="ECO:0000256" key="2">
    <source>
        <dbReference type="ARBA" id="ARBA00009772"/>
    </source>
</evidence>
<dbReference type="Pfam" id="PF01311">
    <property type="entry name" value="Bac_export_1"/>
    <property type="match status" value="1"/>
</dbReference>
<evidence type="ECO:0000256" key="10">
    <source>
        <dbReference type="RuleBase" id="RU362071"/>
    </source>
</evidence>
<dbReference type="RefSeq" id="WP_115579332.1">
    <property type="nucleotide sequence ID" value="NZ_NXLX01000014.1"/>
</dbReference>
<keyword evidence="5 10" id="KW-0812">Transmembrane</keyword>
<dbReference type="InterPro" id="IPR002010">
    <property type="entry name" value="T3SS_IM_R"/>
</dbReference>
<dbReference type="PANTHER" id="PTHR30065">
    <property type="entry name" value="FLAGELLAR BIOSYNTHETIC PROTEIN FLIR"/>
    <property type="match status" value="1"/>
</dbReference>
<dbReference type="EMBL" id="NXLX01000014">
    <property type="protein sequence ID" value="RDU72998.1"/>
    <property type="molecule type" value="Genomic_DNA"/>
</dbReference>
<evidence type="ECO:0000256" key="8">
    <source>
        <dbReference type="ARBA" id="ARBA00023143"/>
    </source>
</evidence>
<dbReference type="OrthoDB" id="9797790at2"/>
<feature type="transmembrane region" description="Helical" evidence="10">
    <location>
        <begin position="39"/>
        <end position="57"/>
    </location>
</feature>
<organism evidence="11 12">
    <name type="scientific">Helicobacter anseris</name>
    <dbReference type="NCBI Taxonomy" id="375926"/>
    <lineage>
        <taxon>Bacteria</taxon>
        <taxon>Pseudomonadati</taxon>
        <taxon>Campylobacterota</taxon>
        <taxon>Epsilonproteobacteria</taxon>
        <taxon>Campylobacterales</taxon>
        <taxon>Helicobacteraceae</taxon>
        <taxon>Helicobacter</taxon>
    </lineage>
</organism>
<dbReference type="PRINTS" id="PR00953">
    <property type="entry name" value="TYPE3IMRPROT"/>
</dbReference>
<dbReference type="InterPro" id="IPR006303">
    <property type="entry name" value="FliR"/>
</dbReference>
<sequence>MEFLALLTESKTQAFFLLLLRFAGIFAFFPFFDSGLIPVSLRGALAFFMSVLFFYTLPPTSLELGIVDFLLAGAMELLFGFLASLVLQIIFSTIAFAGDSISFSMGLTMASAYDPATGSQKPIVGQVLMMLALLIALQTNFHHLIFSFVAQSLSEIPLGHFGANHNLFEVIVYNFANLFSIGFAMAFPILGMILLTDIIFGMIMKTHPQFNLLAIGFPVKIALAIAVIIVIIPSIMHNFKYHLNLGFELLEKIF</sequence>
<dbReference type="PANTHER" id="PTHR30065:SF8">
    <property type="entry name" value="FLAGELLAR BIOSYNTHETIC PROTEIN FLIR"/>
    <property type="match status" value="1"/>
</dbReference>
<dbReference type="AlphaFoldDB" id="A0A3D8J6B5"/>
<protein>
    <recommendedName>
        <fullName evidence="3 9">Flagellar biosynthetic protein FliR</fullName>
    </recommendedName>
</protein>
<dbReference type="GO" id="GO:0006605">
    <property type="term" value="P:protein targeting"/>
    <property type="evidence" value="ECO:0007669"/>
    <property type="project" value="UniProtKB-UniRule"/>
</dbReference>
<evidence type="ECO:0000313" key="11">
    <source>
        <dbReference type="EMBL" id="RDU72998.1"/>
    </source>
</evidence>
<gene>
    <name evidence="11" type="ORF">CQA57_06035</name>
</gene>
<feature type="transmembrane region" description="Helical" evidence="10">
    <location>
        <begin position="77"/>
        <end position="97"/>
    </location>
</feature>
<feature type="transmembrane region" description="Helical" evidence="10">
    <location>
        <begin position="12"/>
        <end position="32"/>
    </location>
</feature>
<evidence type="ECO:0000256" key="7">
    <source>
        <dbReference type="ARBA" id="ARBA00023136"/>
    </source>
</evidence>
<keyword evidence="8 10" id="KW-0975">Bacterial flagellum</keyword>
<evidence type="ECO:0000256" key="6">
    <source>
        <dbReference type="ARBA" id="ARBA00022989"/>
    </source>
</evidence>
<evidence type="ECO:0000256" key="5">
    <source>
        <dbReference type="ARBA" id="ARBA00022692"/>
    </source>
</evidence>
<evidence type="ECO:0000256" key="3">
    <source>
        <dbReference type="ARBA" id="ARBA00021717"/>
    </source>
</evidence>
<keyword evidence="12" id="KW-1185">Reference proteome</keyword>
<comment type="similarity">
    <text evidence="2 10">Belongs to the FliR/MopE/SpaR family.</text>
</comment>
<dbReference type="GO" id="GO:0044780">
    <property type="term" value="P:bacterial-type flagellum assembly"/>
    <property type="evidence" value="ECO:0007669"/>
    <property type="project" value="UniProtKB-UniRule"/>
</dbReference>
<reference evidence="11 12" key="1">
    <citation type="submission" date="2018-04" db="EMBL/GenBank/DDBJ databases">
        <title>Novel Campyloabacter and Helicobacter Species and Strains.</title>
        <authorList>
            <person name="Mannion A.J."/>
            <person name="Shen Z."/>
            <person name="Fox J.G."/>
        </authorList>
    </citation>
    <scope>NUCLEOTIDE SEQUENCE [LARGE SCALE GENOMIC DNA]</scope>
    <source>
        <strain evidence="11 12">MIT 04-9362</strain>
    </source>
</reference>
<keyword evidence="11" id="KW-0966">Cell projection</keyword>
<keyword evidence="7 10" id="KW-0472">Membrane</keyword>
<feature type="transmembrane region" description="Helical" evidence="10">
    <location>
        <begin position="212"/>
        <end position="236"/>
    </location>
</feature>
<keyword evidence="11" id="KW-0969">Cilium</keyword>
<comment type="subcellular location">
    <subcellularLocation>
        <location evidence="10">Cell membrane</location>
        <topology evidence="10">Multi-pass membrane protein</topology>
    </subcellularLocation>
    <subcellularLocation>
        <location evidence="10">Bacterial flagellum basal body</location>
    </subcellularLocation>
</comment>
<dbReference type="NCBIfam" id="TIGR01400">
    <property type="entry name" value="fliR"/>
    <property type="match status" value="1"/>
</dbReference>
<evidence type="ECO:0000256" key="1">
    <source>
        <dbReference type="ARBA" id="ARBA00002578"/>
    </source>
</evidence>
<keyword evidence="6 10" id="KW-1133">Transmembrane helix</keyword>
<comment type="caution">
    <text evidence="11">The sequence shown here is derived from an EMBL/GenBank/DDBJ whole genome shotgun (WGS) entry which is preliminary data.</text>
</comment>
<keyword evidence="11" id="KW-0282">Flagellum</keyword>